<gene>
    <name evidence="3" type="ORF">PXEA_LOCUS26253</name>
</gene>
<dbReference type="PANTHER" id="PTHR10680:SF14">
    <property type="entry name" value="PEPTIDYL-GLYCINE ALPHA-AMIDATING MONOOXYGENASE"/>
    <property type="match status" value="1"/>
</dbReference>
<organism evidence="3 4">
    <name type="scientific">Protopolystoma xenopodis</name>
    <dbReference type="NCBI Taxonomy" id="117903"/>
    <lineage>
        <taxon>Eukaryota</taxon>
        <taxon>Metazoa</taxon>
        <taxon>Spiralia</taxon>
        <taxon>Lophotrochozoa</taxon>
        <taxon>Platyhelminthes</taxon>
        <taxon>Monogenea</taxon>
        <taxon>Polyopisthocotylea</taxon>
        <taxon>Polystomatidea</taxon>
        <taxon>Polystomatidae</taxon>
        <taxon>Protopolystoma</taxon>
    </lineage>
</organism>
<dbReference type="GO" id="GO:0005576">
    <property type="term" value="C:extracellular region"/>
    <property type="evidence" value="ECO:0007669"/>
    <property type="project" value="TreeGrafter"/>
</dbReference>
<evidence type="ECO:0000256" key="2">
    <source>
        <dbReference type="ARBA" id="ARBA00023180"/>
    </source>
</evidence>
<sequence length="407" mass="45133">MKPSFDNVHNIMYESSARFHSKSERKSRGLCQHEYRIKAKRPQYNEIHPSSSGYYIYGGLQFRLRLGLISIPNEIRYRFGSIAALLPLHCTTRHQIGGLAVANGPDTSDQLVVFHRGQNIWQTGSFDATYRYTGDRSLAGRVISPLLLVDSVSGHVAEVFGSGQFVLPHGVFVQHNGPPGQRKPTALWLTDVALHQVFKFTWANWERPTITLGRAFEPGATNEAFCQPADVLGDVYVADGYCNQRIVVFHPNGTFKMSWPSTGVLKREGDTRPFGDWRFGENSADQFYSVAYHSQSEDYSFGAYPSLSRPLPFAIVHSLTLVPPIVVKSGPLNASSISTPATVSESNVGSDDTDKLEETSLEQICAADRENSAIYCYDLEGSPIAHYTGTAVLRPSVYSIAYSVKHE</sequence>
<name>A0A448XBA7_9PLAT</name>
<dbReference type="AlphaFoldDB" id="A0A448XBA7"/>
<keyword evidence="2" id="KW-0325">Glycoprotein</keyword>
<keyword evidence="1" id="KW-0732">Signal</keyword>
<protein>
    <recommendedName>
        <fullName evidence="5">Peptidylamidoglycolate lyase</fullName>
    </recommendedName>
</protein>
<dbReference type="SUPFAM" id="SSF101898">
    <property type="entry name" value="NHL repeat"/>
    <property type="match status" value="1"/>
</dbReference>
<comment type="caution">
    <text evidence="3">The sequence shown here is derived from an EMBL/GenBank/DDBJ whole genome shotgun (WGS) entry which is preliminary data.</text>
</comment>
<reference evidence="3" key="1">
    <citation type="submission" date="2018-11" db="EMBL/GenBank/DDBJ databases">
        <authorList>
            <consortium name="Pathogen Informatics"/>
        </authorList>
    </citation>
    <scope>NUCLEOTIDE SEQUENCE</scope>
</reference>
<accession>A0A448XBA7</accession>
<proteinExistence type="predicted"/>
<dbReference type="OrthoDB" id="10018185at2759"/>
<keyword evidence="4" id="KW-1185">Reference proteome</keyword>
<dbReference type="EMBL" id="CAAALY010244706">
    <property type="protein sequence ID" value="VEL32813.1"/>
    <property type="molecule type" value="Genomic_DNA"/>
</dbReference>
<dbReference type="InterPro" id="IPR011042">
    <property type="entry name" value="6-blade_b-propeller_TolB-like"/>
</dbReference>
<dbReference type="Gene3D" id="2.120.10.30">
    <property type="entry name" value="TolB, C-terminal domain"/>
    <property type="match status" value="1"/>
</dbReference>
<evidence type="ECO:0000313" key="3">
    <source>
        <dbReference type="EMBL" id="VEL32813.1"/>
    </source>
</evidence>
<evidence type="ECO:0008006" key="5">
    <source>
        <dbReference type="Google" id="ProtNLM"/>
    </source>
</evidence>
<dbReference type="Proteomes" id="UP000784294">
    <property type="component" value="Unassembled WGS sequence"/>
</dbReference>
<evidence type="ECO:0000256" key="1">
    <source>
        <dbReference type="ARBA" id="ARBA00022729"/>
    </source>
</evidence>
<dbReference type="PANTHER" id="PTHR10680">
    <property type="entry name" value="PEPTIDYL-GLYCINE ALPHA-AMIDATING MONOOXYGENASE"/>
    <property type="match status" value="1"/>
</dbReference>
<evidence type="ECO:0000313" key="4">
    <source>
        <dbReference type="Proteomes" id="UP000784294"/>
    </source>
</evidence>